<dbReference type="PROSITE" id="PS50222">
    <property type="entry name" value="EF_HAND_2"/>
    <property type="match status" value="4"/>
</dbReference>
<sequence length="166" mass="18763">MSKKPAKKQKQQTPDDVMSSLTQEQIHEYYEAFCMYDHDGSGTIDTSELAIIMTSLGQNITEHELERLVHEVDADGSGTIDFPEFVSLMVNHVNKPVTKEEIKSAFMVFDLEKRGYITSDELRRILTTRGDKMTPEEADEMIQAADMDADGMIDYEEFAAALGEDK</sequence>
<dbReference type="InterPro" id="IPR018247">
    <property type="entry name" value="EF_Hand_1_Ca_BS"/>
</dbReference>
<dbReference type="InterPro" id="IPR002048">
    <property type="entry name" value="EF_hand_dom"/>
</dbReference>
<dbReference type="PANTHER" id="PTHR23048:SF0">
    <property type="entry name" value="CALMODULIN LIKE 3"/>
    <property type="match status" value="1"/>
</dbReference>
<keyword evidence="1" id="KW-1185">Reference proteome</keyword>
<dbReference type="InterPro" id="IPR011992">
    <property type="entry name" value="EF-hand-dom_pair"/>
</dbReference>
<evidence type="ECO:0000313" key="1">
    <source>
        <dbReference type="Proteomes" id="UP000095280"/>
    </source>
</evidence>
<dbReference type="CDD" id="cd15898">
    <property type="entry name" value="EFh_PI-PLC"/>
    <property type="match status" value="1"/>
</dbReference>
<dbReference type="OrthoDB" id="429467at2759"/>
<dbReference type="GO" id="GO:0005509">
    <property type="term" value="F:calcium ion binding"/>
    <property type="evidence" value="ECO:0007669"/>
    <property type="project" value="InterPro"/>
</dbReference>
<dbReference type="SMART" id="SM00054">
    <property type="entry name" value="EFh"/>
    <property type="match status" value="4"/>
</dbReference>
<dbReference type="Gene3D" id="1.10.238.10">
    <property type="entry name" value="EF-hand"/>
    <property type="match status" value="2"/>
</dbReference>
<accession>A0A1I8HY73</accession>
<dbReference type="CDD" id="cd00051">
    <property type="entry name" value="EFh"/>
    <property type="match status" value="1"/>
</dbReference>
<dbReference type="Proteomes" id="UP000095280">
    <property type="component" value="Unplaced"/>
</dbReference>
<dbReference type="PANTHER" id="PTHR23048">
    <property type="entry name" value="MYOSIN LIGHT CHAIN 1, 3"/>
    <property type="match status" value="1"/>
</dbReference>
<dbReference type="FunFam" id="1.10.238.10:FF:000527">
    <property type="entry name" value="Calmodulin-3"/>
    <property type="match status" value="1"/>
</dbReference>
<dbReference type="GO" id="GO:0016460">
    <property type="term" value="C:myosin II complex"/>
    <property type="evidence" value="ECO:0007669"/>
    <property type="project" value="TreeGrafter"/>
</dbReference>
<dbReference type="AlphaFoldDB" id="A0A1I8HY73"/>
<proteinExistence type="predicted"/>
<evidence type="ECO:0000313" key="2">
    <source>
        <dbReference type="WBParaSite" id="maker-uti_cns_0008631-snap-gene-0.5-mRNA-1"/>
    </source>
</evidence>
<dbReference type="Pfam" id="PF13499">
    <property type="entry name" value="EF-hand_7"/>
    <property type="match status" value="2"/>
</dbReference>
<dbReference type="STRING" id="282301.A0A1I8HY73"/>
<reference evidence="2" key="1">
    <citation type="submission" date="2016-11" db="UniProtKB">
        <authorList>
            <consortium name="WormBaseParasite"/>
        </authorList>
    </citation>
    <scope>IDENTIFICATION</scope>
</reference>
<dbReference type="WBParaSite" id="maker-uti_cns_0008631-snap-gene-0.5-mRNA-1">
    <property type="protein sequence ID" value="maker-uti_cns_0008631-snap-gene-0.5-mRNA-1"/>
    <property type="gene ID" value="maker-uti_cns_0008631-snap-gene-0.5"/>
</dbReference>
<dbReference type="PRINTS" id="PR00450">
    <property type="entry name" value="RECOVERIN"/>
</dbReference>
<dbReference type="PROSITE" id="PS00018">
    <property type="entry name" value="EF_HAND_1"/>
    <property type="match status" value="3"/>
</dbReference>
<name>A0A1I8HY73_9PLAT</name>
<dbReference type="InterPro" id="IPR050230">
    <property type="entry name" value="CALM/Myosin/TropC-like"/>
</dbReference>
<organism evidence="1 2">
    <name type="scientific">Macrostomum lignano</name>
    <dbReference type="NCBI Taxonomy" id="282301"/>
    <lineage>
        <taxon>Eukaryota</taxon>
        <taxon>Metazoa</taxon>
        <taxon>Spiralia</taxon>
        <taxon>Lophotrochozoa</taxon>
        <taxon>Platyhelminthes</taxon>
        <taxon>Rhabditophora</taxon>
        <taxon>Macrostomorpha</taxon>
        <taxon>Macrostomida</taxon>
        <taxon>Macrostomidae</taxon>
        <taxon>Macrostomum</taxon>
    </lineage>
</organism>
<protein>
    <submittedName>
        <fullName evidence="2">Calmodulin</fullName>
    </submittedName>
</protein>
<dbReference type="SUPFAM" id="SSF47473">
    <property type="entry name" value="EF-hand"/>
    <property type="match status" value="1"/>
</dbReference>